<evidence type="ECO:0000256" key="1">
    <source>
        <dbReference type="SAM" id="MobiDB-lite"/>
    </source>
</evidence>
<sequence length="460" mass="54173">MPKTKKKTINDKKRCTSKKTVSKRQHKSVFKFDIKKILEKRWDEGIKLLIQDAESNKEMIVKNDLSQLYKENVNQTINFEDGNTLPHELINLDHVVSDHSNYNIPFNDNSNAESDKEMIVKNDLSQLYQENVNQTINFEDDNTLPLELINLDHVVSDHSNYNIPFDDNSNADSTELCTQRFKIMSLEENEVVAKIHFNHLMKANWSPEFDDVRKILYKWRPDLDTPTSPSLEFQKVKRHNFELVINFIRYNILKNDKKFSVAQLLEIANFIVTIYFDPLFGQMINVIKILFSACIETALEEDNDNTIIAVAQDIYSKYNKDDLLNMTVDLFLPLKGQIMKKMYTYLTYKLFKSLLEKTDDMSSFPSCIKEWFVQDLVAKNYFNKNENNILCSVIQLLEHIVVIFDLYKEEEKLNDMYNFLCTAIKSTGLSDPRFVNILDQWRLRLFRLYVNRQLVLNNDL</sequence>
<reference evidence="2" key="2">
    <citation type="submission" date="2022-10" db="EMBL/GenBank/DDBJ databases">
        <authorList>
            <consortium name="ENA_rothamsted_submissions"/>
            <consortium name="culmorum"/>
            <person name="King R."/>
        </authorList>
    </citation>
    <scope>NUCLEOTIDE SEQUENCE</scope>
</reference>
<feature type="region of interest" description="Disordered" evidence="1">
    <location>
        <begin position="1"/>
        <end position="20"/>
    </location>
</feature>
<organism evidence="2 3">
    <name type="scientific">Aphis gossypii</name>
    <name type="common">Cotton aphid</name>
    <dbReference type="NCBI Taxonomy" id="80765"/>
    <lineage>
        <taxon>Eukaryota</taxon>
        <taxon>Metazoa</taxon>
        <taxon>Ecdysozoa</taxon>
        <taxon>Arthropoda</taxon>
        <taxon>Hexapoda</taxon>
        <taxon>Insecta</taxon>
        <taxon>Pterygota</taxon>
        <taxon>Neoptera</taxon>
        <taxon>Paraneoptera</taxon>
        <taxon>Hemiptera</taxon>
        <taxon>Sternorrhyncha</taxon>
        <taxon>Aphidomorpha</taxon>
        <taxon>Aphidoidea</taxon>
        <taxon>Aphididae</taxon>
        <taxon>Aphidini</taxon>
        <taxon>Aphis</taxon>
        <taxon>Aphis</taxon>
    </lineage>
</organism>
<dbReference type="Proteomes" id="UP001154329">
    <property type="component" value="Chromosome 3"/>
</dbReference>
<gene>
    <name evidence="2" type="ORF">APHIGO_LOCUS8419</name>
</gene>
<proteinExistence type="predicted"/>
<dbReference type="EMBL" id="OU899036">
    <property type="protein sequence ID" value="CAH1731762.1"/>
    <property type="molecule type" value="Genomic_DNA"/>
</dbReference>
<accession>A0A9P0J830</accession>
<dbReference type="AlphaFoldDB" id="A0A9P0J830"/>
<keyword evidence="3" id="KW-1185">Reference proteome</keyword>
<name>A0A9P0J830_APHGO</name>
<evidence type="ECO:0000313" key="3">
    <source>
        <dbReference type="Proteomes" id="UP001154329"/>
    </source>
</evidence>
<reference evidence="2" key="1">
    <citation type="submission" date="2022-02" db="EMBL/GenBank/DDBJ databases">
        <authorList>
            <person name="King R."/>
        </authorList>
    </citation>
    <scope>NUCLEOTIDE SEQUENCE</scope>
</reference>
<protein>
    <submittedName>
        <fullName evidence="2">Uncharacterized protein</fullName>
    </submittedName>
</protein>
<evidence type="ECO:0000313" key="2">
    <source>
        <dbReference type="EMBL" id="CAH1731762.1"/>
    </source>
</evidence>